<keyword evidence="9" id="KW-1185">Reference proteome</keyword>
<dbReference type="EMBL" id="JAHLOQ010000023">
    <property type="protein sequence ID" value="MBU5336565.1"/>
    <property type="molecule type" value="Genomic_DNA"/>
</dbReference>
<keyword evidence="3 6" id="KW-0812">Transmembrane</keyword>
<keyword evidence="4 6" id="KW-1133">Transmembrane helix</keyword>
<evidence type="ECO:0000256" key="6">
    <source>
        <dbReference type="SAM" id="Phobius"/>
    </source>
</evidence>
<feature type="transmembrane region" description="Helical" evidence="6">
    <location>
        <begin position="156"/>
        <end position="174"/>
    </location>
</feature>
<dbReference type="PANTHER" id="PTHR43840">
    <property type="entry name" value="MITOCHONDRIAL METAL TRANSPORTER 1-RELATED"/>
    <property type="match status" value="1"/>
</dbReference>
<evidence type="ECO:0000256" key="2">
    <source>
        <dbReference type="ARBA" id="ARBA00022448"/>
    </source>
</evidence>
<protein>
    <submittedName>
        <fullName evidence="8">Cation diffusion facilitator family transporter</fullName>
    </submittedName>
</protein>
<gene>
    <name evidence="8" type="ORF">KQI20_08950</name>
</gene>
<evidence type="ECO:0000259" key="7">
    <source>
        <dbReference type="Pfam" id="PF01545"/>
    </source>
</evidence>
<comment type="caution">
    <text evidence="8">The sequence shown here is derived from an EMBL/GenBank/DDBJ whole genome shotgun (WGS) entry which is preliminary data.</text>
</comment>
<organism evidence="8 9">
    <name type="scientific">Intestinibacter bartlettii</name>
    <dbReference type="NCBI Taxonomy" id="261299"/>
    <lineage>
        <taxon>Bacteria</taxon>
        <taxon>Bacillati</taxon>
        <taxon>Bacillota</taxon>
        <taxon>Clostridia</taxon>
        <taxon>Peptostreptococcales</taxon>
        <taxon>Peptostreptococcaceae</taxon>
        <taxon>Intestinibacter</taxon>
    </lineage>
</organism>
<evidence type="ECO:0000313" key="8">
    <source>
        <dbReference type="EMBL" id="MBU5336565.1"/>
    </source>
</evidence>
<evidence type="ECO:0000256" key="5">
    <source>
        <dbReference type="ARBA" id="ARBA00023136"/>
    </source>
</evidence>
<dbReference type="Proteomes" id="UP001196301">
    <property type="component" value="Unassembled WGS sequence"/>
</dbReference>
<dbReference type="InterPro" id="IPR002524">
    <property type="entry name" value="Cation_efflux"/>
</dbReference>
<dbReference type="NCBIfam" id="TIGR01297">
    <property type="entry name" value="CDF"/>
    <property type="match status" value="1"/>
</dbReference>
<dbReference type="Pfam" id="PF01545">
    <property type="entry name" value="Cation_efflux"/>
    <property type="match status" value="1"/>
</dbReference>
<keyword evidence="5 6" id="KW-0472">Membrane</keyword>
<evidence type="ECO:0000313" key="9">
    <source>
        <dbReference type="Proteomes" id="UP001196301"/>
    </source>
</evidence>
<feature type="transmembrane region" description="Helical" evidence="6">
    <location>
        <begin position="113"/>
        <end position="135"/>
    </location>
</feature>
<proteinExistence type="predicted"/>
<comment type="subcellular location">
    <subcellularLocation>
        <location evidence="1">Membrane</location>
        <topology evidence="1">Multi-pass membrane protein</topology>
    </subcellularLocation>
</comment>
<feature type="transmembrane region" description="Helical" evidence="6">
    <location>
        <begin position="84"/>
        <end position="107"/>
    </location>
</feature>
<evidence type="ECO:0000256" key="1">
    <source>
        <dbReference type="ARBA" id="ARBA00004141"/>
    </source>
</evidence>
<dbReference type="PANTHER" id="PTHR43840:SF50">
    <property type="entry name" value="MANGANESE EFFLUX SYSTEM PROTEIN MNES"/>
    <property type="match status" value="1"/>
</dbReference>
<dbReference type="RefSeq" id="WP_216569890.1">
    <property type="nucleotide sequence ID" value="NZ_JAHLOQ010000023.1"/>
</dbReference>
<evidence type="ECO:0000256" key="3">
    <source>
        <dbReference type="ARBA" id="ARBA00022692"/>
    </source>
</evidence>
<reference evidence="8 9" key="1">
    <citation type="submission" date="2021-06" db="EMBL/GenBank/DDBJ databases">
        <authorList>
            <person name="Sun Q."/>
            <person name="Li D."/>
        </authorList>
    </citation>
    <scope>NUCLEOTIDE SEQUENCE [LARGE SCALE GENOMIC DNA]</scope>
    <source>
        <strain evidence="8 9">N19</strain>
    </source>
</reference>
<feature type="domain" description="Cation efflux protein transmembrane" evidence="7">
    <location>
        <begin position="14"/>
        <end position="206"/>
    </location>
</feature>
<dbReference type="InterPro" id="IPR058533">
    <property type="entry name" value="Cation_efflux_TM"/>
</dbReference>
<dbReference type="InterPro" id="IPR050291">
    <property type="entry name" value="CDF_Transporter"/>
</dbReference>
<sequence length="367" mass="40965">MKKSREKQIVNISILGIITNLILAGIKIIIGITSGSIAITSDAVNNLTDSSSSLITIIGTKLAQKKPDKNHPFGFGRIEYLTSMIIGIIVLVTGFEIIISSVKGIFYPNAVDYNLLIVFVLFITVVVKTFLSIYIEKQGEKLNSGALVASGKESKNDAIISIVTIISAIIYMITKFSIDSYAGLFISIFVLKTGFEVLKDTINKLLGEKIDSEIKDKIYEVIQNSEYILGAHDLILNNYGPNTNIGSINVEMDYKKTLGEIYPVIHTLQMKIYQETHVYLVFGIYGVDNTSEITKKVWNILKNFKENELHCLGCHGVVVNEKDKRIFCDVVLDFSCDRSEIKSRLEKTIKDKFNAYTITVIIDSEFS</sequence>
<feature type="transmembrane region" description="Helical" evidence="6">
    <location>
        <begin position="12"/>
        <end position="37"/>
    </location>
</feature>
<keyword evidence="2" id="KW-0813">Transport</keyword>
<evidence type="ECO:0000256" key="4">
    <source>
        <dbReference type="ARBA" id="ARBA00022989"/>
    </source>
</evidence>
<name>A0ABS6DXI6_9FIRM</name>
<accession>A0ABS6DXI6</accession>